<dbReference type="InterPro" id="IPR037278">
    <property type="entry name" value="ARFGAP/RecO"/>
</dbReference>
<evidence type="ECO:0000256" key="4">
    <source>
        <dbReference type="ARBA" id="ARBA00022833"/>
    </source>
</evidence>
<dbReference type="GO" id="GO:0005096">
    <property type="term" value="F:GTPase activator activity"/>
    <property type="evidence" value="ECO:0007669"/>
    <property type="project" value="InterPro"/>
</dbReference>
<dbReference type="PANTHER" id="PTHR46134:SF3">
    <property type="entry name" value="ARFGAP WITH FG REPEATS 1"/>
    <property type="match status" value="1"/>
</dbReference>
<name>A0A9N8DQ95_9STRA</name>
<dbReference type="InterPro" id="IPR038508">
    <property type="entry name" value="ArfGAP_dom_sf"/>
</dbReference>
<accession>A0A9N8DQ95</accession>
<dbReference type="GO" id="GO:0005737">
    <property type="term" value="C:cytoplasm"/>
    <property type="evidence" value="ECO:0007669"/>
    <property type="project" value="TreeGrafter"/>
</dbReference>
<evidence type="ECO:0000256" key="5">
    <source>
        <dbReference type="PROSITE-ProRule" id="PRU00288"/>
    </source>
</evidence>
<dbReference type="InterPro" id="IPR052248">
    <property type="entry name" value="Arf-GAP_FG-repeat_protein"/>
</dbReference>
<organism evidence="8 9">
    <name type="scientific">Seminavis robusta</name>
    <dbReference type="NCBI Taxonomy" id="568900"/>
    <lineage>
        <taxon>Eukaryota</taxon>
        <taxon>Sar</taxon>
        <taxon>Stramenopiles</taxon>
        <taxon>Ochrophyta</taxon>
        <taxon>Bacillariophyta</taxon>
        <taxon>Bacillariophyceae</taxon>
        <taxon>Bacillariophycidae</taxon>
        <taxon>Naviculales</taxon>
        <taxon>Naviculaceae</taxon>
        <taxon>Seminavis</taxon>
    </lineage>
</organism>
<evidence type="ECO:0000256" key="1">
    <source>
        <dbReference type="ARBA" id="ARBA00022723"/>
    </source>
</evidence>
<dbReference type="PROSITE" id="PS50115">
    <property type="entry name" value="ARFGAP"/>
    <property type="match status" value="1"/>
</dbReference>
<dbReference type="GO" id="GO:0016020">
    <property type="term" value="C:membrane"/>
    <property type="evidence" value="ECO:0007669"/>
    <property type="project" value="TreeGrafter"/>
</dbReference>
<keyword evidence="4" id="KW-0862">Zinc</keyword>
<proteinExistence type="predicted"/>
<evidence type="ECO:0000256" key="6">
    <source>
        <dbReference type="SAM" id="MobiDB-lite"/>
    </source>
</evidence>
<dbReference type="GO" id="GO:0008270">
    <property type="term" value="F:zinc ion binding"/>
    <property type="evidence" value="ECO:0007669"/>
    <property type="project" value="UniProtKB-KW"/>
</dbReference>
<sequence length="479" mass="50057">MPTLAEERVKQLAKLKTNTICPNCGNQKKFGFGTVCIKFLTFVCNECKSSHQAISHRCKSLTMSSWSNDEVEALARGGNLMARRTWLKNAPPEGSGGRPKPGMDINVYKRFIVEAYEHKRYYGELDPNDGMAPSGSAAPAPAVAKPRQTHVSKAPIVTPRRPASTAQARAQQQQPKPPPPIRQPVVAAPPVVADLLDFGAPAAGAPVAAPPAGNVDMFSADFGAAFSQPAAASPAPAAGFDAFAPTTTTTSQPAVPSSSSDLADPFAFGAFGASDNANNNAAAAKPPAPAPASSDPFNFGAFGSSLPNNSPNLNTMSSAQPSAAGKKPIMGGPSAGMNASAISMMGGGPQNTGMRMPPSMVGGGMASVKSNNNSSTNPMMMMGNTTGMGGMNMNMNMNMMNPQMMAMMQNQMMMGGGMPMGAMNNNNMMMMGNPNNNMMMNPGGGMGMNAMNMTPAMMQDQQRKFQQMMNQNNNSNAKF</sequence>
<dbReference type="AlphaFoldDB" id="A0A9N8DQ95"/>
<protein>
    <submittedName>
        <fullName evidence="8">ArfGap</fullName>
    </submittedName>
</protein>
<dbReference type="EMBL" id="CAICTM010000276">
    <property type="protein sequence ID" value="CAB9506752.1"/>
    <property type="molecule type" value="Genomic_DNA"/>
</dbReference>
<dbReference type="InterPro" id="IPR001164">
    <property type="entry name" value="ArfGAP_dom"/>
</dbReference>
<evidence type="ECO:0000256" key="2">
    <source>
        <dbReference type="ARBA" id="ARBA00022737"/>
    </source>
</evidence>
<reference evidence="8" key="1">
    <citation type="submission" date="2020-06" db="EMBL/GenBank/DDBJ databases">
        <authorList>
            <consortium name="Plant Systems Biology data submission"/>
        </authorList>
    </citation>
    <scope>NUCLEOTIDE SEQUENCE</scope>
    <source>
        <strain evidence="8">D6</strain>
    </source>
</reference>
<dbReference type="Gene3D" id="1.10.220.150">
    <property type="entry name" value="Arf GTPase activating protein"/>
    <property type="match status" value="1"/>
</dbReference>
<evidence type="ECO:0000259" key="7">
    <source>
        <dbReference type="PROSITE" id="PS50115"/>
    </source>
</evidence>
<dbReference type="SMART" id="SM00105">
    <property type="entry name" value="ArfGap"/>
    <property type="match status" value="1"/>
</dbReference>
<evidence type="ECO:0000313" key="9">
    <source>
        <dbReference type="Proteomes" id="UP001153069"/>
    </source>
</evidence>
<dbReference type="Proteomes" id="UP001153069">
    <property type="component" value="Unassembled WGS sequence"/>
</dbReference>
<keyword evidence="9" id="KW-1185">Reference proteome</keyword>
<feature type="region of interest" description="Disordered" evidence="6">
    <location>
        <begin position="132"/>
        <end position="185"/>
    </location>
</feature>
<keyword evidence="2" id="KW-0677">Repeat</keyword>
<feature type="compositionally biased region" description="Low complexity" evidence="6">
    <location>
        <begin position="159"/>
        <end position="174"/>
    </location>
</feature>
<evidence type="ECO:0000256" key="3">
    <source>
        <dbReference type="ARBA" id="ARBA00022771"/>
    </source>
</evidence>
<evidence type="ECO:0000313" key="8">
    <source>
        <dbReference type="EMBL" id="CAB9506752.1"/>
    </source>
</evidence>
<dbReference type="Pfam" id="PF01412">
    <property type="entry name" value="ArfGap"/>
    <property type="match status" value="1"/>
</dbReference>
<keyword evidence="1" id="KW-0479">Metal-binding</keyword>
<gene>
    <name evidence="8" type="ORF">SEMRO_277_G106380.1</name>
</gene>
<feature type="domain" description="Arf-GAP" evidence="7">
    <location>
        <begin position="6"/>
        <end position="129"/>
    </location>
</feature>
<comment type="caution">
    <text evidence="8">The sequence shown here is derived from an EMBL/GenBank/DDBJ whole genome shotgun (WGS) entry which is preliminary data.</text>
</comment>
<dbReference type="OrthoDB" id="6036at2759"/>
<feature type="compositionally biased region" description="Low complexity" evidence="6">
    <location>
        <begin position="132"/>
        <end position="146"/>
    </location>
</feature>
<dbReference type="PANTHER" id="PTHR46134">
    <property type="entry name" value="DRONGO, ISOFORM F"/>
    <property type="match status" value="1"/>
</dbReference>
<dbReference type="SUPFAM" id="SSF57863">
    <property type="entry name" value="ArfGap/RecO-like zinc finger"/>
    <property type="match status" value="1"/>
</dbReference>
<keyword evidence="3 5" id="KW-0863">Zinc-finger</keyword>